<proteinExistence type="predicted"/>
<name>A0ABR2HAL8_9EUKA</name>
<dbReference type="EMBL" id="JAPFFF010000035">
    <property type="protein sequence ID" value="KAK8843284.1"/>
    <property type="molecule type" value="Genomic_DNA"/>
</dbReference>
<keyword evidence="1" id="KW-0472">Membrane</keyword>
<gene>
    <name evidence="2" type="ORF">M9Y10_025139</name>
</gene>
<keyword evidence="1" id="KW-0812">Transmembrane</keyword>
<dbReference type="Proteomes" id="UP001470230">
    <property type="component" value="Unassembled WGS sequence"/>
</dbReference>
<organism evidence="2 3">
    <name type="scientific">Tritrichomonas musculus</name>
    <dbReference type="NCBI Taxonomy" id="1915356"/>
    <lineage>
        <taxon>Eukaryota</taxon>
        <taxon>Metamonada</taxon>
        <taxon>Parabasalia</taxon>
        <taxon>Tritrichomonadida</taxon>
        <taxon>Tritrichomonadidae</taxon>
        <taxon>Tritrichomonas</taxon>
    </lineage>
</organism>
<keyword evidence="3" id="KW-1185">Reference proteome</keyword>
<feature type="transmembrane region" description="Helical" evidence="1">
    <location>
        <begin position="722"/>
        <end position="746"/>
    </location>
</feature>
<evidence type="ECO:0000313" key="3">
    <source>
        <dbReference type="Proteomes" id="UP001470230"/>
    </source>
</evidence>
<sequence>MQVSEKDALIQFTGNPTVYITSLTFDACKVKKSLIYLNSKATTLSHICCSKLHKIDGSDALFLYSSTKVSSFFKMVYSTITGTNEYMSNVQRIMYFHGTSAFKVQCMNVSNFIIDEQDTYEIFEFTSPSCLHMLMNTYHDLDGNAIFIISNSMLERQNGFYIANNNFLNNKFYKGCLSLKLARDSYIYITDCAFTCQDGSTGNFINRYEGGDSKRVMIVNCVFSKNLNDFNHGWAESQNCKVEEPTKNVLAHYVVEGYCDGVVHEHAYGCNNDTCPADKGCEANAFKFPSDEVSYTEKFHSDIDTPTPSPTIFTKSSKFTKSDYFTRSKSFTKSAIFSKSKEFTKSTVFTSSKDFTKTSGFTKTIGFTETSGFSNTDLFSKSKFFSKSSDFSKSGDFTNSISFSCSEGFTKTNLFSETEKFSKSDLFSKSEHFSESTFFSMSKNFSKSDFFSNSKFFSSSLGFSDTSDFSRSELFSGSLNFTQSHIFSPSLHFDATHTFTPSNAFTLSEEFNASLIFSSSFYFTLSTQFTYSTEFTPSVQFAETVIFTFSDHFTQSKYFTYSNKFSDSDSFTKSLIFSDSRTFTPSNHFDATHSFTPSLSFTESNPFSESYDFTSSRPFTISNYFTSSKSFTLSNKFTKSYPFTPSNHFTSSGPFISSNKFTSSRTFTGSNSFTSSLSFTSSRTFTHSEKFNSSMAFTSSKTLRNNVAINISSDQKGRNWKVIGGAIAASIFAVGIIIAIIAFIIFRHRRYQQSSDMFEELNPVEDIHSSITYNNVLHGLDMEDDPFEDDFNDHHHH</sequence>
<comment type="caution">
    <text evidence="2">The sequence shown here is derived from an EMBL/GenBank/DDBJ whole genome shotgun (WGS) entry which is preliminary data.</text>
</comment>
<protein>
    <recommendedName>
        <fullName evidence="4">Right handed beta helix domain-containing protein</fullName>
    </recommendedName>
</protein>
<reference evidence="2 3" key="1">
    <citation type="submission" date="2024-04" db="EMBL/GenBank/DDBJ databases">
        <title>Tritrichomonas musculus Genome.</title>
        <authorList>
            <person name="Alves-Ferreira E."/>
            <person name="Grigg M."/>
            <person name="Lorenzi H."/>
            <person name="Galac M."/>
        </authorList>
    </citation>
    <scope>NUCLEOTIDE SEQUENCE [LARGE SCALE GENOMIC DNA]</scope>
    <source>
        <strain evidence="2 3">EAF2021</strain>
    </source>
</reference>
<accession>A0ABR2HAL8</accession>
<evidence type="ECO:0000256" key="1">
    <source>
        <dbReference type="SAM" id="Phobius"/>
    </source>
</evidence>
<evidence type="ECO:0000313" key="2">
    <source>
        <dbReference type="EMBL" id="KAK8843284.1"/>
    </source>
</evidence>
<evidence type="ECO:0008006" key="4">
    <source>
        <dbReference type="Google" id="ProtNLM"/>
    </source>
</evidence>
<keyword evidence="1" id="KW-1133">Transmembrane helix</keyword>